<dbReference type="EMBL" id="CAUYUJ010021004">
    <property type="protein sequence ID" value="CAK0901956.1"/>
    <property type="molecule type" value="Genomic_DNA"/>
</dbReference>
<evidence type="ECO:0000313" key="2">
    <source>
        <dbReference type="Proteomes" id="UP001189429"/>
    </source>
</evidence>
<accession>A0ABN9XPX6</accession>
<organism evidence="1 2">
    <name type="scientific">Prorocentrum cordatum</name>
    <dbReference type="NCBI Taxonomy" id="2364126"/>
    <lineage>
        <taxon>Eukaryota</taxon>
        <taxon>Sar</taxon>
        <taxon>Alveolata</taxon>
        <taxon>Dinophyceae</taxon>
        <taxon>Prorocentrales</taxon>
        <taxon>Prorocentraceae</taxon>
        <taxon>Prorocentrum</taxon>
    </lineage>
</organism>
<keyword evidence="2" id="KW-1185">Reference proteome</keyword>
<proteinExistence type="predicted"/>
<sequence>MSRALSYSAICNSIRMAMTIAATFKLKTQPGSTLTKRSAAKDRVFETLGDLAEHVRGAPSWFARRRLATIRVSELPAEAEPEFVRRLGLLGDASRASEAEHVANVQQADAYRIQMNSRAAGIANGAEAANAVAALSAIRGKGGSTERQRLFADRLTEVLFTGQRAFANADRSLRTSTAVVDDDVEEDPH</sequence>
<protein>
    <submittedName>
        <fullName evidence="1">Uncharacterized protein</fullName>
    </submittedName>
</protein>
<reference evidence="1" key="1">
    <citation type="submission" date="2023-10" db="EMBL/GenBank/DDBJ databases">
        <authorList>
            <person name="Chen Y."/>
            <person name="Shah S."/>
            <person name="Dougan E. K."/>
            <person name="Thang M."/>
            <person name="Chan C."/>
        </authorList>
    </citation>
    <scope>NUCLEOTIDE SEQUENCE [LARGE SCALE GENOMIC DNA]</scope>
</reference>
<comment type="caution">
    <text evidence="1">The sequence shown here is derived from an EMBL/GenBank/DDBJ whole genome shotgun (WGS) entry which is preliminary data.</text>
</comment>
<name>A0ABN9XPX6_9DINO</name>
<dbReference type="Proteomes" id="UP001189429">
    <property type="component" value="Unassembled WGS sequence"/>
</dbReference>
<gene>
    <name evidence="1" type="ORF">PCOR1329_LOCUS78741</name>
</gene>
<evidence type="ECO:0000313" key="1">
    <source>
        <dbReference type="EMBL" id="CAK0901956.1"/>
    </source>
</evidence>